<organism evidence="8 9">
    <name type="scientific">Cucumis melo var. makuwa</name>
    <name type="common">Oriental melon</name>
    <dbReference type="NCBI Taxonomy" id="1194695"/>
    <lineage>
        <taxon>Eukaryota</taxon>
        <taxon>Viridiplantae</taxon>
        <taxon>Streptophyta</taxon>
        <taxon>Embryophyta</taxon>
        <taxon>Tracheophyta</taxon>
        <taxon>Spermatophyta</taxon>
        <taxon>Magnoliopsida</taxon>
        <taxon>eudicotyledons</taxon>
        <taxon>Gunneridae</taxon>
        <taxon>Pentapetalae</taxon>
        <taxon>rosids</taxon>
        <taxon>fabids</taxon>
        <taxon>Cucurbitales</taxon>
        <taxon>Cucurbitaceae</taxon>
        <taxon>Benincaseae</taxon>
        <taxon>Cucumis</taxon>
    </lineage>
</organism>
<protein>
    <recommendedName>
        <fullName evidence="3">phosphogluconate dehydrogenase (NADP(+)-dependent, decarboxylating)</fullName>
        <ecNumber evidence="3">1.1.1.44</ecNumber>
    </recommendedName>
</protein>
<dbReference type="InterPro" id="IPR006183">
    <property type="entry name" value="Pgluconate_DH"/>
</dbReference>
<dbReference type="GO" id="GO:0019521">
    <property type="term" value="P:D-gluconate metabolic process"/>
    <property type="evidence" value="ECO:0007669"/>
    <property type="project" value="UniProtKB-KW"/>
</dbReference>
<dbReference type="EMBL" id="SSTE01020050">
    <property type="protein sequence ID" value="KAA0035368.1"/>
    <property type="molecule type" value="Genomic_DNA"/>
</dbReference>
<dbReference type="STRING" id="1194695.A0A5A7SXN4"/>
<dbReference type="UniPathway" id="UPA00115">
    <property type="reaction ID" value="UER00410"/>
</dbReference>
<evidence type="ECO:0000259" key="7">
    <source>
        <dbReference type="Pfam" id="PF00393"/>
    </source>
</evidence>
<dbReference type="PANTHER" id="PTHR11811">
    <property type="entry name" value="6-PHOSPHOGLUCONATE DEHYDROGENASE"/>
    <property type="match status" value="1"/>
</dbReference>
<feature type="domain" description="6-phosphogluconate dehydrogenase C-terminal" evidence="7">
    <location>
        <begin position="1"/>
        <end position="63"/>
    </location>
</feature>
<keyword evidence="4" id="KW-0560">Oxidoreductase</keyword>
<reference evidence="8 9" key="1">
    <citation type="submission" date="2019-08" db="EMBL/GenBank/DDBJ databases">
        <title>Draft genome sequences of two oriental melons (Cucumis melo L. var makuwa).</title>
        <authorList>
            <person name="Kwon S.-Y."/>
        </authorList>
    </citation>
    <scope>NUCLEOTIDE SEQUENCE [LARGE SCALE GENOMIC DNA]</scope>
    <source>
        <strain evidence="9">cv. SW 3</strain>
        <tissue evidence="8">Leaf</tissue>
    </source>
</reference>
<dbReference type="Proteomes" id="UP000321393">
    <property type="component" value="Unassembled WGS sequence"/>
</dbReference>
<dbReference type="GO" id="GO:0004616">
    <property type="term" value="F:phosphogluconate dehydrogenase (decarboxylating) activity"/>
    <property type="evidence" value="ECO:0007669"/>
    <property type="project" value="UniProtKB-EC"/>
</dbReference>
<evidence type="ECO:0000256" key="5">
    <source>
        <dbReference type="ARBA" id="ARBA00023064"/>
    </source>
</evidence>
<dbReference type="InterPro" id="IPR008927">
    <property type="entry name" value="6-PGluconate_DH-like_C_sf"/>
</dbReference>
<dbReference type="GO" id="GO:0006098">
    <property type="term" value="P:pentose-phosphate shunt"/>
    <property type="evidence" value="ECO:0007669"/>
    <property type="project" value="UniProtKB-UniPathway"/>
</dbReference>
<comment type="similarity">
    <text evidence="2">Belongs to the 6-phosphogluconate dehydrogenase family.</text>
</comment>
<dbReference type="SUPFAM" id="SSF48179">
    <property type="entry name" value="6-phosphogluconate dehydrogenase C-terminal domain-like"/>
    <property type="match status" value="1"/>
</dbReference>
<comment type="caution">
    <text evidence="8">The sequence shown here is derived from an EMBL/GenBank/DDBJ whole genome shotgun (WGS) entry which is preliminary data.</text>
</comment>
<evidence type="ECO:0000256" key="2">
    <source>
        <dbReference type="ARBA" id="ARBA00008419"/>
    </source>
</evidence>
<dbReference type="SUPFAM" id="SSF54403">
    <property type="entry name" value="Cystatin/monellin"/>
    <property type="match status" value="1"/>
</dbReference>
<sequence length="213" mass="23980">MRRVMGLAISARISTSGMCTSLAYFDTSRRAMQPANLVQAQRDLFGAHTYERVDRQGSYHTEWTKLARNADAGGTNYEVVNVVKANGQAVCGILYYITFGVKLAMAIISVVLGRTFHYVDEILPFRYNPCDVFRMKKLRVSFLKLSHRAKSIIIDPGLYLSKKSKLAWTTQRRSLPTSFKLFTGYGKEEIPLALGAITKQMTAIEEMVASEYN</sequence>
<comment type="pathway">
    <text evidence="1">Carbohydrate degradation; pentose phosphate pathway; D-ribulose 5-phosphate from D-glucose 6-phosphate (oxidative stage): step 3/3.</text>
</comment>
<accession>A0A5A7SXN4</accession>
<dbReference type="FunFam" id="1.20.5.320:FF:000001">
    <property type="entry name" value="6-phosphogluconate dehydrogenase, decarboxylating"/>
    <property type="match status" value="1"/>
</dbReference>
<dbReference type="Gene3D" id="1.20.5.320">
    <property type="entry name" value="6-Phosphogluconate Dehydrogenase, domain 3"/>
    <property type="match status" value="1"/>
</dbReference>
<name>A0A5A7SXN4_CUCMM</name>
<keyword evidence="5" id="KW-0311">Gluconate utilization</keyword>
<dbReference type="EC" id="1.1.1.44" evidence="3"/>
<gene>
    <name evidence="8" type="ORF">E6C27_scaffold597G00040</name>
</gene>
<evidence type="ECO:0000256" key="3">
    <source>
        <dbReference type="ARBA" id="ARBA00013011"/>
    </source>
</evidence>
<dbReference type="Pfam" id="PF00393">
    <property type="entry name" value="6PGD"/>
    <property type="match status" value="1"/>
</dbReference>
<proteinExistence type="inferred from homology"/>
<dbReference type="InterPro" id="IPR006114">
    <property type="entry name" value="6PGDH_C"/>
</dbReference>
<evidence type="ECO:0000256" key="1">
    <source>
        <dbReference type="ARBA" id="ARBA00004874"/>
    </source>
</evidence>
<keyword evidence="6" id="KW-0570">Pentose shunt</keyword>
<evidence type="ECO:0000313" key="9">
    <source>
        <dbReference type="Proteomes" id="UP000321393"/>
    </source>
</evidence>
<evidence type="ECO:0000313" key="8">
    <source>
        <dbReference type="EMBL" id="KAA0035368.1"/>
    </source>
</evidence>
<evidence type="ECO:0000256" key="4">
    <source>
        <dbReference type="ARBA" id="ARBA00023002"/>
    </source>
</evidence>
<dbReference type="AlphaFoldDB" id="A0A5A7SXN4"/>
<dbReference type="InterPro" id="IPR046350">
    <property type="entry name" value="Cystatin_sf"/>
</dbReference>
<evidence type="ECO:0000256" key="6">
    <source>
        <dbReference type="ARBA" id="ARBA00023126"/>
    </source>
</evidence>
<dbReference type="OrthoDB" id="434986at2759"/>